<reference evidence="1" key="1">
    <citation type="submission" date="2020-08" db="EMBL/GenBank/DDBJ databases">
        <title>Multicomponent nature underlies the extraordinary mechanical properties of spider dragline silk.</title>
        <authorList>
            <person name="Kono N."/>
            <person name="Nakamura H."/>
            <person name="Mori M."/>
            <person name="Yoshida Y."/>
            <person name="Ohtoshi R."/>
            <person name="Malay A.D."/>
            <person name="Moran D.A.P."/>
            <person name="Tomita M."/>
            <person name="Numata K."/>
            <person name="Arakawa K."/>
        </authorList>
    </citation>
    <scope>NUCLEOTIDE SEQUENCE</scope>
</reference>
<dbReference type="Gene3D" id="3.30.420.10">
    <property type="entry name" value="Ribonuclease H-like superfamily/Ribonuclease H"/>
    <property type="match status" value="1"/>
</dbReference>
<gene>
    <name evidence="1" type="primary">NCL1_20845</name>
    <name evidence="1" type="ORF">TNIN_164291</name>
</gene>
<organism evidence="1 2">
    <name type="scientific">Trichonephila inaurata madagascariensis</name>
    <dbReference type="NCBI Taxonomy" id="2747483"/>
    <lineage>
        <taxon>Eukaryota</taxon>
        <taxon>Metazoa</taxon>
        <taxon>Ecdysozoa</taxon>
        <taxon>Arthropoda</taxon>
        <taxon>Chelicerata</taxon>
        <taxon>Arachnida</taxon>
        <taxon>Araneae</taxon>
        <taxon>Araneomorphae</taxon>
        <taxon>Entelegynae</taxon>
        <taxon>Araneoidea</taxon>
        <taxon>Nephilidae</taxon>
        <taxon>Trichonephila</taxon>
        <taxon>Trichonephila inaurata</taxon>
    </lineage>
</organism>
<accession>A0A8X6XTC6</accession>
<dbReference type="PANTHER" id="PTHR46060">
    <property type="entry name" value="MARINER MOS1 TRANSPOSASE-LIKE PROTEIN"/>
    <property type="match status" value="1"/>
</dbReference>
<dbReference type="GO" id="GO:0000793">
    <property type="term" value="C:condensed chromosome"/>
    <property type="evidence" value="ECO:0007669"/>
    <property type="project" value="TreeGrafter"/>
</dbReference>
<dbReference type="GO" id="GO:0031297">
    <property type="term" value="P:replication fork processing"/>
    <property type="evidence" value="ECO:0007669"/>
    <property type="project" value="TreeGrafter"/>
</dbReference>
<proteinExistence type="predicted"/>
<dbReference type="GO" id="GO:0015074">
    <property type="term" value="P:DNA integration"/>
    <property type="evidence" value="ECO:0007669"/>
    <property type="project" value="TreeGrafter"/>
</dbReference>
<evidence type="ECO:0000313" key="2">
    <source>
        <dbReference type="Proteomes" id="UP000886998"/>
    </source>
</evidence>
<dbReference type="AlphaFoldDB" id="A0A8X6XTC6"/>
<dbReference type="EMBL" id="BMAV01012240">
    <property type="protein sequence ID" value="GFY58768.1"/>
    <property type="molecule type" value="Genomic_DNA"/>
</dbReference>
<keyword evidence="2" id="KW-1185">Reference proteome</keyword>
<dbReference type="GO" id="GO:0044774">
    <property type="term" value="P:mitotic DNA integrity checkpoint signaling"/>
    <property type="evidence" value="ECO:0007669"/>
    <property type="project" value="TreeGrafter"/>
</dbReference>
<protein>
    <submittedName>
        <fullName evidence="1">Histone-lysine N-methyltransferase SETMAR</fullName>
    </submittedName>
</protein>
<comment type="caution">
    <text evidence="1">The sequence shown here is derived from an EMBL/GenBank/DDBJ whole genome shotgun (WGS) entry which is preliminary data.</text>
</comment>
<dbReference type="InterPro" id="IPR036388">
    <property type="entry name" value="WH-like_DNA-bd_sf"/>
</dbReference>
<dbReference type="GO" id="GO:0005634">
    <property type="term" value="C:nucleus"/>
    <property type="evidence" value="ECO:0007669"/>
    <property type="project" value="TreeGrafter"/>
</dbReference>
<sequence>MERNGLIEGARSGLFTTSKWAYQPLHQVTEYVKRLGIVLSMNATIEEDSSQTCGELARQFNTSSETVRLHLHHLGKTYRLSKWVPQTLLEVHKQQRMAACLSLLSRHRSASIFNRVLTSDEKWVLYDTPKRSKHWLSRTAQDHLCTHARLCFVSAGLIVKWFTMSCYQRAKRPLRTCIRSNSNVHNRRRRSHHWLIERVIA</sequence>
<dbReference type="GO" id="GO:0044547">
    <property type="term" value="F:DNA topoisomerase binding"/>
    <property type="evidence" value="ECO:0007669"/>
    <property type="project" value="TreeGrafter"/>
</dbReference>
<dbReference type="GO" id="GO:0035861">
    <property type="term" value="C:site of double-strand break"/>
    <property type="evidence" value="ECO:0007669"/>
    <property type="project" value="TreeGrafter"/>
</dbReference>
<evidence type="ECO:0000313" key="1">
    <source>
        <dbReference type="EMBL" id="GFY58768.1"/>
    </source>
</evidence>
<dbReference type="Gene3D" id="1.10.10.10">
    <property type="entry name" value="Winged helix-like DNA-binding domain superfamily/Winged helix DNA-binding domain"/>
    <property type="match status" value="1"/>
</dbReference>
<dbReference type="GO" id="GO:0000729">
    <property type="term" value="P:DNA double-strand break processing"/>
    <property type="evidence" value="ECO:0007669"/>
    <property type="project" value="TreeGrafter"/>
</dbReference>
<dbReference type="InterPro" id="IPR052709">
    <property type="entry name" value="Transposase-MT_Hybrid"/>
</dbReference>
<dbReference type="GO" id="GO:0003690">
    <property type="term" value="F:double-stranded DNA binding"/>
    <property type="evidence" value="ECO:0007669"/>
    <property type="project" value="TreeGrafter"/>
</dbReference>
<name>A0A8X6XTC6_9ARAC</name>
<dbReference type="GO" id="GO:0046975">
    <property type="term" value="F:histone H3K36 methyltransferase activity"/>
    <property type="evidence" value="ECO:0007669"/>
    <property type="project" value="TreeGrafter"/>
</dbReference>
<dbReference type="OrthoDB" id="5868800at2759"/>
<dbReference type="GO" id="GO:0003697">
    <property type="term" value="F:single-stranded DNA binding"/>
    <property type="evidence" value="ECO:0007669"/>
    <property type="project" value="TreeGrafter"/>
</dbReference>
<dbReference type="GO" id="GO:0006303">
    <property type="term" value="P:double-strand break repair via nonhomologous end joining"/>
    <property type="evidence" value="ECO:0007669"/>
    <property type="project" value="TreeGrafter"/>
</dbReference>
<dbReference type="GO" id="GO:0042800">
    <property type="term" value="F:histone H3K4 methyltransferase activity"/>
    <property type="evidence" value="ECO:0007669"/>
    <property type="project" value="TreeGrafter"/>
</dbReference>
<dbReference type="GO" id="GO:0000014">
    <property type="term" value="F:single-stranded DNA endodeoxyribonuclease activity"/>
    <property type="evidence" value="ECO:0007669"/>
    <property type="project" value="TreeGrafter"/>
</dbReference>
<dbReference type="Proteomes" id="UP000886998">
    <property type="component" value="Unassembled WGS sequence"/>
</dbReference>
<dbReference type="InterPro" id="IPR036397">
    <property type="entry name" value="RNaseH_sf"/>
</dbReference>
<dbReference type="PANTHER" id="PTHR46060:SF2">
    <property type="entry name" value="HISTONE-LYSINE N-METHYLTRANSFERASE SETMAR"/>
    <property type="match status" value="1"/>
</dbReference>